<organism evidence="2 3">
    <name type="scientific">Natronobacillus azotifigens</name>
    <dbReference type="NCBI Taxonomy" id="472978"/>
    <lineage>
        <taxon>Bacteria</taxon>
        <taxon>Bacillati</taxon>
        <taxon>Bacillota</taxon>
        <taxon>Bacilli</taxon>
        <taxon>Bacillales</taxon>
        <taxon>Bacillaceae</taxon>
        <taxon>Natronobacillus</taxon>
    </lineage>
</organism>
<feature type="domain" description="IDEAL" evidence="1">
    <location>
        <begin position="38"/>
        <end position="74"/>
    </location>
</feature>
<keyword evidence="3" id="KW-1185">Reference proteome</keyword>
<gene>
    <name evidence="2" type="ORF">OWO01_02390</name>
</gene>
<protein>
    <submittedName>
        <fullName evidence="2">IDEAL domain-containing protein</fullName>
    </submittedName>
</protein>
<dbReference type="Pfam" id="PF08858">
    <property type="entry name" value="IDEAL"/>
    <property type="match status" value="1"/>
</dbReference>
<accession>A0A9J6R9W6</accession>
<dbReference type="RefSeq" id="WP_268778826.1">
    <property type="nucleotide sequence ID" value="NZ_JAPRAT010000003.1"/>
</dbReference>
<comment type="caution">
    <text evidence="2">The sequence shown here is derived from an EMBL/GenBank/DDBJ whole genome shotgun (WGS) entry which is preliminary data.</text>
</comment>
<evidence type="ECO:0000313" key="3">
    <source>
        <dbReference type="Proteomes" id="UP001084197"/>
    </source>
</evidence>
<reference evidence="2" key="1">
    <citation type="submission" date="2022-11" db="EMBL/GenBank/DDBJ databases">
        <title>WGS of Natronobacillus azotifigens 24KS-1, an anaerobic diazotrophic haloalkaliphile from soda-rich habitats.</title>
        <authorList>
            <person name="Sorokin D.Y."/>
            <person name="Merkel A.Y."/>
        </authorList>
    </citation>
    <scope>NUCLEOTIDE SEQUENCE</scope>
    <source>
        <strain evidence="2">24KS-1</strain>
    </source>
</reference>
<dbReference type="InterPro" id="IPR014957">
    <property type="entry name" value="IDEAL_dom"/>
</dbReference>
<dbReference type="AlphaFoldDB" id="A0A9J6R9W6"/>
<dbReference type="Proteomes" id="UP001084197">
    <property type="component" value="Unassembled WGS sequence"/>
</dbReference>
<dbReference type="EMBL" id="JAPRAT010000003">
    <property type="protein sequence ID" value="MCZ0702057.1"/>
    <property type="molecule type" value="Genomic_DNA"/>
</dbReference>
<dbReference type="InterPro" id="IPR027393">
    <property type="entry name" value="Virus_scaffolding_prot_C"/>
</dbReference>
<dbReference type="SMART" id="SM00914">
    <property type="entry name" value="IDEAL"/>
    <property type="match status" value="1"/>
</dbReference>
<sequence>MKKHKVNYRLKRYNLVPHHKIKAKREVSFEIQLMAQLLMDQLVSERNKMEFDRKINEAIESKDKELFMQLSNHYQHYLFEY</sequence>
<dbReference type="Gene3D" id="4.10.810.10">
    <property type="entry name" value="Virus Scaffolding Protein, Chain A"/>
    <property type="match status" value="1"/>
</dbReference>
<evidence type="ECO:0000259" key="1">
    <source>
        <dbReference type="SMART" id="SM00914"/>
    </source>
</evidence>
<evidence type="ECO:0000313" key="2">
    <source>
        <dbReference type="EMBL" id="MCZ0702057.1"/>
    </source>
</evidence>
<proteinExistence type="predicted"/>
<name>A0A9J6R9W6_9BACI</name>